<keyword evidence="4" id="KW-0964">Secreted</keyword>
<comment type="catalytic activity">
    <reaction evidence="1">
        <text>a triacylglycerol + H2O = a diacylglycerol + a fatty acid + H(+)</text>
        <dbReference type="Rhea" id="RHEA:12044"/>
        <dbReference type="ChEBI" id="CHEBI:15377"/>
        <dbReference type="ChEBI" id="CHEBI:15378"/>
        <dbReference type="ChEBI" id="CHEBI:17855"/>
        <dbReference type="ChEBI" id="CHEBI:18035"/>
        <dbReference type="ChEBI" id="CHEBI:28868"/>
        <dbReference type="EC" id="3.1.1.3"/>
    </reaction>
</comment>
<dbReference type="PANTHER" id="PTHR34043:SF3">
    <property type="entry name" value="ALPHA_BETA-HYDROLASES SUPERFAMILY PROTEIN"/>
    <property type="match status" value="1"/>
</dbReference>
<evidence type="ECO:0000256" key="3">
    <source>
        <dbReference type="ARBA" id="ARBA00013279"/>
    </source>
</evidence>
<dbReference type="PANTHER" id="PTHR34043">
    <property type="entry name" value="ALPHA/BETA-HYDROLASES SUPERFAMILY PROTEIN"/>
    <property type="match status" value="1"/>
</dbReference>
<dbReference type="InterPro" id="IPR029058">
    <property type="entry name" value="AB_hydrolase_fold"/>
</dbReference>
<dbReference type="Pfam" id="PF24708">
    <property type="entry name" value="Lip_C"/>
    <property type="match status" value="1"/>
</dbReference>
<comment type="subcellular location">
    <subcellularLocation>
        <location evidence="2">Secreted</location>
    </subcellularLocation>
</comment>
<dbReference type="EMBL" id="JAVGJF010000136">
    <property type="protein sequence ID" value="MDQ7176466.1"/>
    <property type="molecule type" value="Genomic_DNA"/>
</dbReference>
<dbReference type="GO" id="GO:0004806">
    <property type="term" value="F:triacylglycerol lipase activity"/>
    <property type="evidence" value="ECO:0007669"/>
    <property type="project" value="UniProtKB-EC"/>
</dbReference>
<evidence type="ECO:0000256" key="6">
    <source>
        <dbReference type="ARBA" id="ARBA00022801"/>
    </source>
</evidence>
<evidence type="ECO:0000256" key="8">
    <source>
        <dbReference type="ARBA" id="ARBA00023098"/>
    </source>
</evidence>
<feature type="non-terminal residue" evidence="10">
    <location>
        <position position="1"/>
    </location>
</feature>
<dbReference type="Gene3D" id="3.40.50.1820">
    <property type="entry name" value="alpha/beta hydrolase"/>
    <property type="match status" value="1"/>
</dbReference>
<evidence type="ECO:0000256" key="1">
    <source>
        <dbReference type="ARBA" id="ARBA00001024"/>
    </source>
</evidence>
<evidence type="ECO:0000259" key="9">
    <source>
        <dbReference type="Pfam" id="PF24708"/>
    </source>
</evidence>
<dbReference type="Proteomes" id="UP001240157">
    <property type="component" value="Unassembled WGS sequence"/>
</dbReference>
<feature type="domain" description="Lipase-like C-terminal" evidence="9">
    <location>
        <begin position="49"/>
        <end position="427"/>
    </location>
</feature>
<proteinExistence type="predicted"/>
<dbReference type="GO" id="GO:0016042">
    <property type="term" value="P:lipid catabolic process"/>
    <property type="evidence" value="ECO:0007669"/>
    <property type="project" value="UniProtKB-KW"/>
</dbReference>
<dbReference type="AlphaFoldDB" id="A0ABD5AYL5"/>
<evidence type="ECO:0000313" key="11">
    <source>
        <dbReference type="Proteomes" id="UP001240157"/>
    </source>
</evidence>
<keyword evidence="6" id="KW-0378">Hydrolase</keyword>
<accession>A0ABD5AYL5</accession>
<evidence type="ECO:0000256" key="2">
    <source>
        <dbReference type="ARBA" id="ARBA00004613"/>
    </source>
</evidence>
<dbReference type="GO" id="GO:0005576">
    <property type="term" value="C:extracellular region"/>
    <property type="evidence" value="ECO:0007669"/>
    <property type="project" value="UniProtKB-SubCell"/>
</dbReference>
<organism evidence="10 11">
    <name type="scientific">Staphylococcus chromogenes</name>
    <name type="common">Staphylococcus hyicus subsp. chromogenes</name>
    <dbReference type="NCBI Taxonomy" id="46126"/>
    <lineage>
        <taxon>Bacteria</taxon>
        <taxon>Bacillati</taxon>
        <taxon>Bacillota</taxon>
        <taxon>Bacilli</taxon>
        <taxon>Bacillales</taxon>
        <taxon>Staphylococcaceae</taxon>
        <taxon>Staphylococcus</taxon>
    </lineage>
</organism>
<evidence type="ECO:0000256" key="5">
    <source>
        <dbReference type="ARBA" id="ARBA00022729"/>
    </source>
</evidence>
<keyword evidence="7" id="KW-0442">Lipid degradation</keyword>
<dbReference type="EC" id="3.1.1.3" evidence="3"/>
<evidence type="ECO:0000313" key="10">
    <source>
        <dbReference type="EMBL" id="MDQ7176466.1"/>
    </source>
</evidence>
<name>A0ABD5AYL5_STACR</name>
<dbReference type="RefSeq" id="WP_372587325.1">
    <property type="nucleotide sequence ID" value="NZ_JAVGJF010000136.1"/>
</dbReference>
<keyword evidence="5" id="KW-0732">Signal</keyword>
<comment type="caution">
    <text evidence="10">The sequence shown here is derived from an EMBL/GenBank/DDBJ whole genome shotgun (WGS) entry which is preliminary data.</text>
</comment>
<keyword evidence="8" id="KW-0443">Lipid metabolism</keyword>
<evidence type="ECO:0000256" key="7">
    <source>
        <dbReference type="ARBA" id="ARBA00022963"/>
    </source>
</evidence>
<sequence length="436" mass="49550">TASDQLEESNEIEKVLNNKDLNKIAQKYETNRASNPTIPKGNEGIVKKNKYPIILVHGFSGFSDESKPLILPSYWGGVKIDLDKVLSQEGYSVKEARVSPYSSAKDRAIELYYYIKGGTVDYGAYRSKKYGFERYGNTYPGIYKNWKPGKKIHLVGHSYGGPTIQLLEELLKNGDREEIKYHEQHGGNISPILKGGNNDMVSSLTTVAGPHNGSLISEKISKTPFLQEKAINAIALASNKFTNVDFGFEHWGLKQRKNESLLEYLNRVKKKQIWKTDDFPWYDSNLKGAKELNDKFTMNKNMAYISITGLDSHRNIFGNQSSNKYMFTPLKPLADFNGSKAPESWQKSDGPISLASGLFPYNKPFRETTFHQNPNLGVWNVMPTLKNWDHLDLIGWGKRDKNVTPSMVKHLYEELFNYLSDVERVQQKVSVAKSER</sequence>
<dbReference type="SUPFAM" id="SSF53474">
    <property type="entry name" value="alpha/beta-Hydrolases"/>
    <property type="match status" value="1"/>
</dbReference>
<evidence type="ECO:0000256" key="4">
    <source>
        <dbReference type="ARBA" id="ARBA00022525"/>
    </source>
</evidence>
<dbReference type="InterPro" id="IPR056304">
    <property type="entry name" value="Lip-like_C"/>
</dbReference>
<gene>
    <name evidence="10" type="ORF">RCF65_10750</name>
</gene>
<reference evidence="10 11" key="1">
    <citation type="submission" date="2023-08" db="EMBL/GenBank/DDBJ databases">
        <title>Whole genome sequencing of Staphylococcus chromogenes NNSch 2386.</title>
        <authorList>
            <person name="Kropotov V.S."/>
            <person name="Boriskina E.V."/>
            <person name="Gordinskaya N.A."/>
            <person name="Shkurkina I.S."/>
            <person name="Kryazhev D.V."/>
            <person name="Alekseeva A.E."/>
            <person name="Makhova M.A."/>
        </authorList>
    </citation>
    <scope>NUCLEOTIDE SEQUENCE [LARGE SCALE GENOMIC DNA]</scope>
    <source>
        <strain evidence="10 11">NNSch 2386</strain>
    </source>
</reference>
<protein>
    <recommendedName>
        <fullName evidence="3">triacylglycerol lipase</fullName>
        <ecNumber evidence="3">3.1.1.3</ecNumber>
    </recommendedName>
</protein>